<accession>A0ABW5D7X1</accession>
<keyword evidence="4 6" id="KW-0472">Membrane</keyword>
<feature type="transmembrane region" description="Helical" evidence="6">
    <location>
        <begin position="107"/>
        <end position="124"/>
    </location>
</feature>
<evidence type="ECO:0000256" key="2">
    <source>
        <dbReference type="ARBA" id="ARBA00022692"/>
    </source>
</evidence>
<evidence type="ECO:0000256" key="1">
    <source>
        <dbReference type="ARBA" id="ARBA00004127"/>
    </source>
</evidence>
<keyword evidence="9" id="KW-1185">Reference proteome</keyword>
<gene>
    <name evidence="8" type="ORF">ACFSSA_05500</name>
</gene>
<evidence type="ECO:0000259" key="7">
    <source>
        <dbReference type="Pfam" id="PF02656"/>
    </source>
</evidence>
<organism evidence="8 9">
    <name type="scientific">Luteolibacter algae</name>
    <dbReference type="NCBI Taxonomy" id="454151"/>
    <lineage>
        <taxon>Bacteria</taxon>
        <taxon>Pseudomonadati</taxon>
        <taxon>Verrucomicrobiota</taxon>
        <taxon>Verrucomicrobiia</taxon>
        <taxon>Verrucomicrobiales</taxon>
        <taxon>Verrucomicrobiaceae</taxon>
        <taxon>Luteolibacter</taxon>
    </lineage>
</organism>
<evidence type="ECO:0000256" key="6">
    <source>
        <dbReference type="SAM" id="Phobius"/>
    </source>
</evidence>
<feature type="transmembrane region" description="Helical" evidence="6">
    <location>
        <begin position="74"/>
        <end position="95"/>
    </location>
</feature>
<evidence type="ECO:0000256" key="4">
    <source>
        <dbReference type="ARBA" id="ARBA00023136"/>
    </source>
</evidence>
<dbReference type="Proteomes" id="UP001597375">
    <property type="component" value="Unassembled WGS sequence"/>
</dbReference>
<feature type="domain" description="DUF202" evidence="7">
    <location>
        <begin position="65"/>
        <end position="125"/>
    </location>
</feature>
<proteinExistence type="predicted"/>
<evidence type="ECO:0000256" key="5">
    <source>
        <dbReference type="SAM" id="MobiDB-lite"/>
    </source>
</evidence>
<comment type="subcellular location">
    <subcellularLocation>
        <location evidence="1">Endomembrane system</location>
        <topology evidence="1">Multi-pass membrane protein</topology>
    </subcellularLocation>
</comment>
<dbReference type="Pfam" id="PF02656">
    <property type="entry name" value="DUF202"/>
    <property type="match status" value="1"/>
</dbReference>
<feature type="compositionally biased region" description="Acidic residues" evidence="5">
    <location>
        <begin position="7"/>
        <end position="31"/>
    </location>
</feature>
<evidence type="ECO:0000313" key="9">
    <source>
        <dbReference type="Proteomes" id="UP001597375"/>
    </source>
</evidence>
<feature type="region of interest" description="Disordered" evidence="5">
    <location>
        <begin position="1"/>
        <end position="46"/>
    </location>
</feature>
<feature type="transmembrane region" description="Helical" evidence="6">
    <location>
        <begin position="145"/>
        <end position="167"/>
    </location>
</feature>
<comment type="caution">
    <text evidence="8">The sequence shown here is derived from an EMBL/GenBank/DDBJ whole genome shotgun (WGS) entry which is preliminary data.</text>
</comment>
<name>A0ABW5D7X1_9BACT</name>
<sequence>MSKEDREMEDELGEKQAEEEDKEENKEEENERVEKTSQELAKERTLKAKKRSKLAADRTDYAEDRTLLANERTFAGWAKAAFASIGLGLGFQAFFQKVEPTWVPKGIATLFILLGMLLIWLAERRADGLLTERTGNHVKLMSRKMFRIMAIAVSLGGVALILCIWLLI</sequence>
<evidence type="ECO:0000256" key="3">
    <source>
        <dbReference type="ARBA" id="ARBA00022989"/>
    </source>
</evidence>
<reference evidence="9" key="1">
    <citation type="journal article" date="2019" name="Int. J. Syst. Evol. Microbiol.">
        <title>The Global Catalogue of Microorganisms (GCM) 10K type strain sequencing project: providing services to taxonomists for standard genome sequencing and annotation.</title>
        <authorList>
            <consortium name="The Broad Institute Genomics Platform"/>
            <consortium name="The Broad Institute Genome Sequencing Center for Infectious Disease"/>
            <person name="Wu L."/>
            <person name="Ma J."/>
        </authorList>
    </citation>
    <scope>NUCLEOTIDE SEQUENCE [LARGE SCALE GENOMIC DNA]</scope>
    <source>
        <strain evidence="9">CGMCC 4.7106</strain>
    </source>
</reference>
<keyword evidence="2 6" id="KW-0812">Transmembrane</keyword>
<dbReference type="InterPro" id="IPR003807">
    <property type="entry name" value="DUF202"/>
</dbReference>
<feature type="compositionally biased region" description="Basic and acidic residues" evidence="5">
    <location>
        <begin position="32"/>
        <end position="46"/>
    </location>
</feature>
<keyword evidence="3 6" id="KW-1133">Transmembrane helix</keyword>
<evidence type="ECO:0000313" key="8">
    <source>
        <dbReference type="EMBL" id="MFD2256126.1"/>
    </source>
</evidence>
<dbReference type="RefSeq" id="WP_386819082.1">
    <property type="nucleotide sequence ID" value="NZ_JBHUIT010000003.1"/>
</dbReference>
<protein>
    <submittedName>
        <fullName evidence="8">YidH family protein</fullName>
    </submittedName>
</protein>
<dbReference type="EMBL" id="JBHUIT010000003">
    <property type="protein sequence ID" value="MFD2256126.1"/>
    <property type="molecule type" value="Genomic_DNA"/>
</dbReference>